<proteinExistence type="inferred from homology"/>
<dbReference type="EMBL" id="JAEQBW010000030">
    <property type="protein sequence ID" value="MBK6267453.1"/>
    <property type="molecule type" value="Genomic_DNA"/>
</dbReference>
<keyword evidence="4" id="KW-0238">DNA-binding</keyword>
<gene>
    <name evidence="6" type="ORF">JKA74_20635</name>
</gene>
<dbReference type="AlphaFoldDB" id="A0A934X1V0"/>
<dbReference type="GO" id="GO:0006313">
    <property type="term" value="P:DNA transposition"/>
    <property type="evidence" value="ECO:0007669"/>
    <property type="project" value="InterPro"/>
</dbReference>
<evidence type="ECO:0000256" key="3">
    <source>
        <dbReference type="ARBA" id="ARBA00022578"/>
    </source>
</evidence>
<dbReference type="GO" id="GO:0003677">
    <property type="term" value="F:DNA binding"/>
    <property type="evidence" value="ECO:0007669"/>
    <property type="project" value="UniProtKB-KW"/>
</dbReference>
<keyword evidence="5" id="KW-0233">DNA recombination</keyword>
<evidence type="ECO:0000256" key="2">
    <source>
        <dbReference type="ARBA" id="ARBA00010961"/>
    </source>
</evidence>
<name>A0A934X1V0_9BACT</name>
<dbReference type="InterPro" id="IPR001207">
    <property type="entry name" value="Transposase_mutator"/>
</dbReference>
<evidence type="ECO:0000256" key="4">
    <source>
        <dbReference type="ARBA" id="ARBA00023125"/>
    </source>
</evidence>
<sequence length="273" mass="32719">MWFRKWVIERWTLNQLAKSSGYSVRTLNRYFYQYLSIAPVLSVFPSERVNLLIDGTYFNNDLCLILYRDNTIKFTQLYRLTNGEWFEEMAEDLGNLLQLGVKIESITCDGHRAILKAIKHACPEVTLQRCLIHIQRMSLNWLSGNPKSDAGKDLRKIVSKLHLIENHMQRDYWIVSVVKWHEINKDYINQKSINPETGRYWYTHKMVRRVFMTIKRALPDMFKYLENNRIPKSTNGLESFFGHLKGHLNVHRGLSRLHRRQYIQWYLYFKNKQ</sequence>
<keyword evidence="3" id="KW-0815">Transposition</keyword>
<evidence type="ECO:0000256" key="1">
    <source>
        <dbReference type="ARBA" id="ARBA00002190"/>
    </source>
</evidence>
<accession>A0A934X1V0</accession>
<comment type="function">
    <text evidence="1">Required for the transposition of the insertion element.</text>
</comment>
<dbReference type="GO" id="GO:0004803">
    <property type="term" value="F:transposase activity"/>
    <property type="evidence" value="ECO:0007669"/>
    <property type="project" value="InterPro"/>
</dbReference>
<evidence type="ECO:0000313" key="6">
    <source>
        <dbReference type="EMBL" id="MBK6267453.1"/>
    </source>
</evidence>
<evidence type="ECO:0000256" key="5">
    <source>
        <dbReference type="ARBA" id="ARBA00023172"/>
    </source>
</evidence>
<dbReference type="Proteomes" id="UP000611723">
    <property type="component" value="Unassembled WGS sequence"/>
</dbReference>
<comment type="caution">
    <text evidence="6">The sequence shown here is derived from an EMBL/GenBank/DDBJ whole genome shotgun (WGS) entry which is preliminary data.</text>
</comment>
<organism evidence="6 7">
    <name type="scientific">Marivirga aurantiaca</name>
    <dbReference type="NCBI Taxonomy" id="2802615"/>
    <lineage>
        <taxon>Bacteria</taxon>
        <taxon>Pseudomonadati</taxon>
        <taxon>Bacteroidota</taxon>
        <taxon>Cytophagia</taxon>
        <taxon>Cytophagales</taxon>
        <taxon>Marivirgaceae</taxon>
        <taxon>Marivirga</taxon>
    </lineage>
</organism>
<dbReference type="Pfam" id="PF00872">
    <property type="entry name" value="Transposase_mut"/>
    <property type="match status" value="1"/>
</dbReference>
<evidence type="ECO:0000313" key="7">
    <source>
        <dbReference type="Proteomes" id="UP000611723"/>
    </source>
</evidence>
<protein>
    <submittedName>
        <fullName evidence="6">Transposase</fullName>
    </submittedName>
</protein>
<comment type="similarity">
    <text evidence="2">Belongs to the transposase mutator family.</text>
</comment>
<keyword evidence="7" id="KW-1185">Reference proteome</keyword>
<reference evidence="6" key="1">
    <citation type="submission" date="2021-01" db="EMBL/GenBank/DDBJ databases">
        <title>Marivirga aurantiaca sp. nov., isolated from intertidal surface sediments.</title>
        <authorList>
            <person name="Zhang M."/>
        </authorList>
    </citation>
    <scope>NUCLEOTIDE SEQUENCE</scope>
    <source>
        <strain evidence="6">S37H4</strain>
    </source>
</reference>